<accession>A0A6A5Z0P4</accession>
<dbReference type="SUPFAM" id="SSF57701">
    <property type="entry name" value="Zn2/Cys6 DNA-binding domain"/>
    <property type="match status" value="1"/>
</dbReference>
<dbReference type="OrthoDB" id="416217at2759"/>
<evidence type="ECO:0000256" key="1">
    <source>
        <dbReference type="ARBA" id="ARBA00023242"/>
    </source>
</evidence>
<evidence type="ECO:0000313" key="5">
    <source>
        <dbReference type="Proteomes" id="UP000799770"/>
    </source>
</evidence>
<dbReference type="Proteomes" id="UP000799770">
    <property type="component" value="Unassembled WGS sequence"/>
</dbReference>
<dbReference type="CDD" id="cd00067">
    <property type="entry name" value="GAL4"/>
    <property type="match status" value="1"/>
</dbReference>
<proteinExistence type="predicted"/>
<dbReference type="InterPro" id="IPR052400">
    <property type="entry name" value="Zn2-C6_fungal_TF"/>
</dbReference>
<dbReference type="InterPro" id="IPR036864">
    <property type="entry name" value="Zn2-C6_fun-type_DNA-bd_sf"/>
</dbReference>
<dbReference type="InterPro" id="IPR001138">
    <property type="entry name" value="Zn2Cys6_DnaBD"/>
</dbReference>
<name>A0A6A5Z0P4_9PLEO</name>
<dbReference type="PROSITE" id="PS50048">
    <property type="entry name" value="ZN2_CY6_FUNGAL_2"/>
    <property type="match status" value="1"/>
</dbReference>
<gene>
    <name evidence="4" type="ORF">BDV96DRAFT_579546</name>
</gene>
<evidence type="ECO:0000259" key="3">
    <source>
        <dbReference type="PROSITE" id="PS50048"/>
    </source>
</evidence>
<reference evidence="4" key="1">
    <citation type="journal article" date="2020" name="Stud. Mycol.">
        <title>101 Dothideomycetes genomes: a test case for predicting lifestyles and emergence of pathogens.</title>
        <authorList>
            <person name="Haridas S."/>
            <person name="Albert R."/>
            <person name="Binder M."/>
            <person name="Bloem J."/>
            <person name="Labutti K."/>
            <person name="Salamov A."/>
            <person name="Andreopoulos B."/>
            <person name="Baker S."/>
            <person name="Barry K."/>
            <person name="Bills G."/>
            <person name="Bluhm B."/>
            <person name="Cannon C."/>
            <person name="Castanera R."/>
            <person name="Culley D."/>
            <person name="Daum C."/>
            <person name="Ezra D."/>
            <person name="Gonzalez J."/>
            <person name="Henrissat B."/>
            <person name="Kuo A."/>
            <person name="Liang C."/>
            <person name="Lipzen A."/>
            <person name="Lutzoni F."/>
            <person name="Magnuson J."/>
            <person name="Mondo S."/>
            <person name="Nolan M."/>
            <person name="Ohm R."/>
            <person name="Pangilinan J."/>
            <person name="Park H.-J."/>
            <person name="Ramirez L."/>
            <person name="Alfaro M."/>
            <person name="Sun H."/>
            <person name="Tritt A."/>
            <person name="Yoshinaga Y."/>
            <person name="Zwiers L.-H."/>
            <person name="Turgeon B."/>
            <person name="Goodwin S."/>
            <person name="Spatafora J."/>
            <person name="Crous P."/>
            <person name="Grigoriev I."/>
        </authorList>
    </citation>
    <scope>NUCLEOTIDE SEQUENCE</scope>
    <source>
        <strain evidence="4">CBS 627.86</strain>
    </source>
</reference>
<dbReference type="Gene3D" id="4.10.240.10">
    <property type="entry name" value="Zn(2)-C6 fungal-type DNA-binding domain"/>
    <property type="match status" value="1"/>
</dbReference>
<evidence type="ECO:0000313" key="4">
    <source>
        <dbReference type="EMBL" id="KAF2112995.1"/>
    </source>
</evidence>
<keyword evidence="1" id="KW-0539">Nucleus</keyword>
<feature type="compositionally biased region" description="Low complexity" evidence="2">
    <location>
        <begin position="29"/>
        <end position="40"/>
    </location>
</feature>
<evidence type="ECO:0000256" key="2">
    <source>
        <dbReference type="SAM" id="MobiDB-lite"/>
    </source>
</evidence>
<dbReference type="InterPro" id="IPR021858">
    <property type="entry name" value="Fun_TF"/>
</dbReference>
<organism evidence="4 5">
    <name type="scientific">Lophiotrema nucula</name>
    <dbReference type="NCBI Taxonomy" id="690887"/>
    <lineage>
        <taxon>Eukaryota</taxon>
        <taxon>Fungi</taxon>
        <taxon>Dikarya</taxon>
        <taxon>Ascomycota</taxon>
        <taxon>Pezizomycotina</taxon>
        <taxon>Dothideomycetes</taxon>
        <taxon>Pleosporomycetidae</taxon>
        <taxon>Pleosporales</taxon>
        <taxon>Lophiotremataceae</taxon>
        <taxon>Lophiotrema</taxon>
    </lineage>
</organism>
<dbReference type="Pfam" id="PF11951">
    <property type="entry name" value="Fungal_trans_2"/>
    <property type="match status" value="1"/>
</dbReference>
<protein>
    <recommendedName>
        <fullName evidence="3">Zn(2)-C6 fungal-type domain-containing protein</fullName>
    </recommendedName>
</protein>
<sequence>MWEDSPLSNGTSAESSKDGYLAPTPPSPRGSSREPSPTRSDSGGKNIKRRSHRKSRLGCQNCKTRRIKCDERRPECTNCKKRQVRCDYVVESSTPHAFNSEPSGSAASARLNVSDIELTYHWTTSTCHTLSAWNSGATYWKCNITELGLTHHHLLHLILCLTALHLAFARPSRRDEYIALADRHYALALPVVTQELTHINQENCDAVLTSVQLICFIHWARGPKPGEYLAFGHSGRSEWLIMFRGIRTTLTSMGHTFFTRTHALNARSRGVTLPPNPNPPDFEQPLADLKAHIPNISISPSSDIRSVDILVEHYHKRFDGTDGEYHVAFGWLYKQHEDFLTGLQRHDPAPLIIYAYFTVLMNEMERFWYIKGWTHHVMGGIYSILPDEHRIWIRWPMAEVGYIPP</sequence>
<dbReference type="Pfam" id="PF00172">
    <property type="entry name" value="Zn_clus"/>
    <property type="match status" value="1"/>
</dbReference>
<feature type="region of interest" description="Disordered" evidence="2">
    <location>
        <begin position="1"/>
        <end position="52"/>
    </location>
</feature>
<dbReference type="GO" id="GO:0000981">
    <property type="term" value="F:DNA-binding transcription factor activity, RNA polymerase II-specific"/>
    <property type="evidence" value="ECO:0007669"/>
    <property type="project" value="InterPro"/>
</dbReference>
<feature type="compositionally biased region" description="Polar residues" evidence="2">
    <location>
        <begin position="1"/>
        <end position="14"/>
    </location>
</feature>
<dbReference type="PANTHER" id="PTHR47657">
    <property type="entry name" value="STEROL REGULATORY ELEMENT-BINDING PROTEIN ECM22"/>
    <property type="match status" value="1"/>
</dbReference>
<keyword evidence="5" id="KW-1185">Reference proteome</keyword>
<dbReference type="SMART" id="SM00066">
    <property type="entry name" value="GAL4"/>
    <property type="match status" value="1"/>
</dbReference>
<dbReference type="EMBL" id="ML977329">
    <property type="protein sequence ID" value="KAF2112995.1"/>
    <property type="molecule type" value="Genomic_DNA"/>
</dbReference>
<feature type="domain" description="Zn(2)-C6 fungal-type" evidence="3">
    <location>
        <begin position="58"/>
        <end position="88"/>
    </location>
</feature>
<dbReference type="AlphaFoldDB" id="A0A6A5Z0P4"/>
<dbReference type="PANTHER" id="PTHR47657:SF13">
    <property type="entry name" value="ZN(2)-C6 FUNGAL-TYPE DOMAIN-CONTAINING PROTEIN-RELATED"/>
    <property type="match status" value="1"/>
</dbReference>
<dbReference type="GO" id="GO:0008270">
    <property type="term" value="F:zinc ion binding"/>
    <property type="evidence" value="ECO:0007669"/>
    <property type="project" value="InterPro"/>
</dbReference>
<dbReference type="PROSITE" id="PS00463">
    <property type="entry name" value="ZN2_CY6_FUNGAL_1"/>
    <property type="match status" value="1"/>
</dbReference>